<accession>A0A1F6E1L7</accession>
<reference evidence="3 4" key="1">
    <citation type="journal article" date="2016" name="Nat. Commun.">
        <title>Thousands of microbial genomes shed light on interconnected biogeochemical processes in an aquifer system.</title>
        <authorList>
            <person name="Anantharaman K."/>
            <person name="Brown C.T."/>
            <person name="Hug L.A."/>
            <person name="Sharon I."/>
            <person name="Castelle C.J."/>
            <person name="Probst A.J."/>
            <person name="Thomas B.C."/>
            <person name="Singh A."/>
            <person name="Wilkins M.J."/>
            <person name="Karaoz U."/>
            <person name="Brodie E.L."/>
            <person name="Williams K.H."/>
            <person name="Hubbard S.S."/>
            <person name="Banfield J.F."/>
        </authorList>
    </citation>
    <scope>NUCLEOTIDE SEQUENCE [LARGE SCALE GENOMIC DNA]</scope>
</reference>
<evidence type="ECO:0000313" key="4">
    <source>
        <dbReference type="Proteomes" id="UP000178572"/>
    </source>
</evidence>
<evidence type="ECO:0000256" key="1">
    <source>
        <dbReference type="SAM" id="Phobius"/>
    </source>
</evidence>
<dbReference type="EMBL" id="MFLN01000005">
    <property type="protein sequence ID" value="OGG67553.1"/>
    <property type="molecule type" value="Genomic_DNA"/>
</dbReference>
<feature type="transmembrane region" description="Helical" evidence="1">
    <location>
        <begin position="76"/>
        <end position="95"/>
    </location>
</feature>
<dbReference type="AlphaFoldDB" id="A0A1F6E1L7"/>
<keyword evidence="1" id="KW-1133">Transmembrane helix</keyword>
<proteinExistence type="predicted"/>
<keyword evidence="1" id="KW-0812">Transmembrane</keyword>
<feature type="transmembrane region" description="Helical" evidence="1">
    <location>
        <begin position="31"/>
        <end position="64"/>
    </location>
</feature>
<organism evidence="3 4">
    <name type="scientific">Candidatus Kaiserbacteria bacterium RIFCSPHIGHO2_02_FULL_59_21</name>
    <dbReference type="NCBI Taxonomy" id="1798500"/>
    <lineage>
        <taxon>Bacteria</taxon>
        <taxon>Candidatus Kaiseribacteriota</taxon>
    </lineage>
</organism>
<dbReference type="STRING" id="1798500.A3C21_01545"/>
<evidence type="ECO:0000256" key="2">
    <source>
        <dbReference type="SAM" id="SignalP"/>
    </source>
</evidence>
<feature type="transmembrane region" description="Helical" evidence="1">
    <location>
        <begin position="150"/>
        <end position="172"/>
    </location>
</feature>
<protein>
    <submittedName>
        <fullName evidence="3">Uncharacterized protein</fullName>
    </submittedName>
</protein>
<feature type="chain" id="PRO_5009524048" evidence="2">
    <location>
        <begin position="22"/>
        <end position="173"/>
    </location>
</feature>
<name>A0A1F6E1L7_9BACT</name>
<keyword evidence="2" id="KW-0732">Signal</keyword>
<feature type="signal peptide" evidence="2">
    <location>
        <begin position="1"/>
        <end position="21"/>
    </location>
</feature>
<comment type="caution">
    <text evidence="3">The sequence shown here is derived from an EMBL/GenBank/DDBJ whole genome shotgun (WGS) entry which is preliminary data.</text>
</comment>
<feature type="transmembrane region" description="Helical" evidence="1">
    <location>
        <begin position="115"/>
        <end position="138"/>
    </location>
</feature>
<sequence>MKKLAFFSAPLVALAPKTALAHCPLCTVGAGALALFAAYLGVSTVVVGVLVGAFALALALWLAPMVKKEYVPYQKPLIATLVFLSTVLPVMPLIREYGPLYVSLGGEYGTIFHNTYTVNLFVLGAALGAALVALAPVFSRALTRVRGGQMPYQGMALTLGLLIAASVIIQVWP</sequence>
<keyword evidence="1" id="KW-0472">Membrane</keyword>
<gene>
    <name evidence="3" type="ORF">A3C21_01545</name>
</gene>
<dbReference type="Proteomes" id="UP000178572">
    <property type="component" value="Unassembled WGS sequence"/>
</dbReference>
<evidence type="ECO:0000313" key="3">
    <source>
        <dbReference type="EMBL" id="OGG67553.1"/>
    </source>
</evidence>